<dbReference type="Proteomes" id="UP000249134">
    <property type="component" value="Chromosome 1"/>
</dbReference>
<dbReference type="KEGG" id="blen:NCTC4824_00434"/>
<dbReference type="Pfam" id="PF25198">
    <property type="entry name" value="Spore_GerAC_N"/>
    <property type="match status" value="1"/>
</dbReference>
<keyword evidence="6" id="KW-0564">Palmitate</keyword>
<comment type="subcellular location">
    <subcellularLocation>
        <location evidence="1">Membrane</location>
        <topology evidence="1">Lipid-anchor</topology>
    </subcellularLocation>
</comment>
<dbReference type="InterPro" id="IPR008844">
    <property type="entry name" value="Spore_GerAC-like"/>
</dbReference>
<evidence type="ECO:0000259" key="9">
    <source>
        <dbReference type="Pfam" id="PF05504"/>
    </source>
</evidence>
<reference evidence="11 12" key="1">
    <citation type="submission" date="2018-06" db="EMBL/GenBank/DDBJ databases">
        <authorList>
            <consortium name="Pathogen Informatics"/>
            <person name="Doyle S."/>
        </authorList>
    </citation>
    <scope>NUCLEOTIDE SEQUENCE [LARGE SCALE GENOMIC DNA]</scope>
    <source>
        <strain evidence="11 12">NCTC4824</strain>
    </source>
</reference>
<dbReference type="NCBIfam" id="TIGR02887">
    <property type="entry name" value="spore_ger_x_C"/>
    <property type="match status" value="1"/>
</dbReference>
<evidence type="ECO:0000259" key="10">
    <source>
        <dbReference type="Pfam" id="PF25198"/>
    </source>
</evidence>
<gene>
    <name evidence="11" type="primary">gerUC</name>
    <name evidence="11" type="ORF">NCTC4824_00434</name>
</gene>
<evidence type="ECO:0000256" key="4">
    <source>
        <dbReference type="ARBA" id="ARBA00022729"/>
    </source>
</evidence>
<name>A0A2X4VJZ5_LEDLE</name>
<accession>A0A2X4VJZ5</accession>
<feature type="domain" description="Spore germination GerAC-like C-terminal" evidence="9">
    <location>
        <begin position="227"/>
        <end position="392"/>
    </location>
</feature>
<dbReference type="Pfam" id="PF05504">
    <property type="entry name" value="Spore_GerAC"/>
    <property type="match status" value="1"/>
</dbReference>
<evidence type="ECO:0000313" key="12">
    <source>
        <dbReference type="Proteomes" id="UP000249134"/>
    </source>
</evidence>
<dbReference type="GO" id="GO:0016020">
    <property type="term" value="C:membrane"/>
    <property type="evidence" value="ECO:0007669"/>
    <property type="project" value="UniProtKB-SubCell"/>
</dbReference>
<organism evidence="11 12">
    <name type="scientific">Lederbergia lenta</name>
    <name type="common">Bacillus lentus</name>
    <dbReference type="NCBI Taxonomy" id="1467"/>
    <lineage>
        <taxon>Bacteria</taxon>
        <taxon>Bacillati</taxon>
        <taxon>Bacillota</taxon>
        <taxon>Bacilli</taxon>
        <taxon>Bacillales</taxon>
        <taxon>Bacillaceae</taxon>
        <taxon>Lederbergia</taxon>
    </lineage>
</organism>
<dbReference type="GO" id="GO:0009847">
    <property type="term" value="P:spore germination"/>
    <property type="evidence" value="ECO:0007669"/>
    <property type="project" value="InterPro"/>
</dbReference>
<feature type="domain" description="Spore germination protein N-terminal" evidence="10">
    <location>
        <begin position="24"/>
        <end position="201"/>
    </location>
</feature>
<dbReference type="PANTHER" id="PTHR35789">
    <property type="entry name" value="SPORE GERMINATION PROTEIN B3"/>
    <property type="match status" value="1"/>
</dbReference>
<evidence type="ECO:0000313" key="11">
    <source>
        <dbReference type="EMBL" id="SQI52477.1"/>
    </source>
</evidence>
<dbReference type="EMBL" id="LS483476">
    <property type="protein sequence ID" value="SQI52477.1"/>
    <property type="molecule type" value="Genomic_DNA"/>
</dbReference>
<protein>
    <submittedName>
        <fullName evidence="11">Spore germination protein</fullName>
    </submittedName>
</protein>
<evidence type="ECO:0000256" key="5">
    <source>
        <dbReference type="ARBA" id="ARBA00023136"/>
    </source>
</evidence>
<feature type="coiled-coil region" evidence="8">
    <location>
        <begin position="316"/>
        <end position="347"/>
    </location>
</feature>
<comment type="similarity">
    <text evidence="2">Belongs to the GerABKC lipoprotein family.</text>
</comment>
<dbReference type="InterPro" id="IPR046953">
    <property type="entry name" value="Spore_GerAC-like_C"/>
</dbReference>
<dbReference type="RefSeq" id="WP_066143063.1">
    <property type="nucleotide sequence ID" value="NZ_CBCSGM010000002.1"/>
</dbReference>
<keyword evidence="3" id="KW-0309">Germination</keyword>
<dbReference type="InterPro" id="IPR038501">
    <property type="entry name" value="Spore_GerAC_C_sf"/>
</dbReference>
<evidence type="ECO:0000256" key="8">
    <source>
        <dbReference type="SAM" id="Coils"/>
    </source>
</evidence>
<proteinExistence type="inferred from homology"/>
<keyword evidence="8" id="KW-0175">Coiled coil</keyword>
<sequence>MSHRFLCFFSIIGTMLLLSGCWSQKELTELAIITSLGIDKNEKGEYVGSFQIIIPSNVGGMMGSGNGEGTPFIVHTATGNNLVEVSDNLSKKISRKQYFSHTGLVVIGEELATEEGIMPIFDILDRDTDFRTSASIVIAENTSAENIIKTLTPIDRISAENVLKTMQYTQQRTGQNIDVKVNDLIRGFISSSRVPVISSMRLIGDEERIGEMESLQDTLPDVVIEASGLAVIYDGKLVELLHGDKSRGAVWIMDKIKDTSIFIDWKEKKDAVTFHVIRQKTNISAHIKNKTPSISVHVEAEGNIDGLLVPVNLNDLDEIHRVERKLEEEIKKQLENTIQHMQELKADIFGFGEAVHRSHPKAWRELEKRWNEDHFPEMKVNVRVDAYVRRSGLRNKSFLNEVEINKDRIEKGDMGGEGEN</sequence>
<dbReference type="PANTHER" id="PTHR35789:SF1">
    <property type="entry name" value="SPORE GERMINATION PROTEIN B3"/>
    <property type="match status" value="1"/>
</dbReference>
<keyword evidence="5" id="KW-0472">Membrane</keyword>
<dbReference type="AlphaFoldDB" id="A0A2X4VJZ5"/>
<dbReference type="InterPro" id="IPR057336">
    <property type="entry name" value="GerAC_N"/>
</dbReference>
<evidence type="ECO:0000256" key="6">
    <source>
        <dbReference type="ARBA" id="ARBA00023139"/>
    </source>
</evidence>
<keyword evidence="7" id="KW-0449">Lipoprotein</keyword>
<keyword evidence="12" id="KW-1185">Reference proteome</keyword>
<dbReference type="PROSITE" id="PS51257">
    <property type="entry name" value="PROKAR_LIPOPROTEIN"/>
    <property type="match status" value="1"/>
</dbReference>
<evidence type="ECO:0000256" key="1">
    <source>
        <dbReference type="ARBA" id="ARBA00004635"/>
    </source>
</evidence>
<dbReference type="STRING" id="1348624.GCA_001591545_02768"/>
<evidence type="ECO:0000256" key="3">
    <source>
        <dbReference type="ARBA" id="ARBA00022544"/>
    </source>
</evidence>
<evidence type="ECO:0000256" key="7">
    <source>
        <dbReference type="ARBA" id="ARBA00023288"/>
    </source>
</evidence>
<evidence type="ECO:0000256" key="2">
    <source>
        <dbReference type="ARBA" id="ARBA00007886"/>
    </source>
</evidence>
<dbReference type="Gene3D" id="3.30.300.210">
    <property type="entry name" value="Nutrient germinant receptor protein C, domain 3"/>
    <property type="match status" value="1"/>
</dbReference>
<keyword evidence="4" id="KW-0732">Signal</keyword>